<dbReference type="AlphaFoldDB" id="A0A5K3FEY0"/>
<proteinExistence type="predicted"/>
<accession>A0A5K3FEY0</accession>
<dbReference type="WBParaSite" id="MCU_007804-RA">
    <property type="protein sequence ID" value="MCU_007804-RA"/>
    <property type="gene ID" value="MCU_007804"/>
</dbReference>
<reference evidence="1" key="1">
    <citation type="submission" date="2019-11" db="UniProtKB">
        <authorList>
            <consortium name="WormBaseParasite"/>
        </authorList>
    </citation>
    <scope>IDENTIFICATION</scope>
</reference>
<name>A0A5K3FEY0_MESCO</name>
<protein>
    <submittedName>
        <fullName evidence="1">Uncharacterized protein</fullName>
    </submittedName>
</protein>
<sequence>MLDVSFHKIRSSSSGTTSATSDFAIAHDVSASAPTSCAQLQQSNHSCLIQRNCAYQDIRTKKMQLTRVSTPGGSTGFDIVGNCIPVIAVWKRRRMEWRLRWRWSRQRNADISTEPAW</sequence>
<evidence type="ECO:0000313" key="1">
    <source>
        <dbReference type="WBParaSite" id="MCU_007804-RA"/>
    </source>
</evidence>
<organism evidence="1">
    <name type="scientific">Mesocestoides corti</name>
    <name type="common">Flatworm</name>
    <dbReference type="NCBI Taxonomy" id="53468"/>
    <lineage>
        <taxon>Eukaryota</taxon>
        <taxon>Metazoa</taxon>
        <taxon>Spiralia</taxon>
        <taxon>Lophotrochozoa</taxon>
        <taxon>Platyhelminthes</taxon>
        <taxon>Cestoda</taxon>
        <taxon>Eucestoda</taxon>
        <taxon>Cyclophyllidea</taxon>
        <taxon>Mesocestoididae</taxon>
        <taxon>Mesocestoides</taxon>
    </lineage>
</organism>